<dbReference type="PRINTS" id="PR00320">
    <property type="entry name" value="GPROTEINBRPT"/>
</dbReference>
<evidence type="ECO:0000313" key="10">
    <source>
        <dbReference type="Proteomes" id="UP000623129"/>
    </source>
</evidence>
<dbReference type="GO" id="GO:0030490">
    <property type="term" value="P:maturation of SSU-rRNA"/>
    <property type="evidence" value="ECO:0007669"/>
    <property type="project" value="TreeGrafter"/>
</dbReference>
<comment type="similarity">
    <text evidence="5">Belongs to the WD repeat WDR3/UTP12 family.</text>
</comment>
<dbReference type="GO" id="GO:0030515">
    <property type="term" value="F:snoRNA binding"/>
    <property type="evidence" value="ECO:0007669"/>
    <property type="project" value="TreeGrafter"/>
</dbReference>
<dbReference type="PROSITE" id="PS50082">
    <property type="entry name" value="WD_REPEATS_2"/>
    <property type="match status" value="9"/>
</dbReference>
<feature type="compositionally biased region" description="Basic residues" evidence="7">
    <location>
        <begin position="288"/>
        <end position="299"/>
    </location>
</feature>
<dbReference type="FunFam" id="2.130.10.10:FF:001004">
    <property type="entry name" value="Transducin family protein / WD-40 repeat family protein"/>
    <property type="match status" value="1"/>
</dbReference>
<feature type="repeat" description="WD" evidence="6">
    <location>
        <begin position="468"/>
        <end position="515"/>
    </location>
</feature>
<keyword evidence="3" id="KW-0677">Repeat</keyword>
<evidence type="ECO:0000256" key="6">
    <source>
        <dbReference type="PROSITE-ProRule" id="PRU00221"/>
    </source>
</evidence>
<dbReference type="PROSITE" id="PS50294">
    <property type="entry name" value="WD_REPEATS_REGION"/>
    <property type="match status" value="7"/>
</dbReference>
<organism evidence="9 10">
    <name type="scientific">Carex littledalei</name>
    <dbReference type="NCBI Taxonomy" id="544730"/>
    <lineage>
        <taxon>Eukaryota</taxon>
        <taxon>Viridiplantae</taxon>
        <taxon>Streptophyta</taxon>
        <taxon>Embryophyta</taxon>
        <taxon>Tracheophyta</taxon>
        <taxon>Spermatophyta</taxon>
        <taxon>Magnoliopsida</taxon>
        <taxon>Liliopsida</taxon>
        <taxon>Poales</taxon>
        <taxon>Cyperaceae</taxon>
        <taxon>Cyperoideae</taxon>
        <taxon>Cariceae</taxon>
        <taxon>Carex</taxon>
        <taxon>Carex subgen. Euthyceras</taxon>
    </lineage>
</organism>
<feature type="repeat" description="WD" evidence="6">
    <location>
        <begin position="612"/>
        <end position="653"/>
    </location>
</feature>
<dbReference type="PANTHER" id="PTHR19853:SF0">
    <property type="entry name" value="WD REPEAT-CONTAINING PROTEIN 3"/>
    <property type="match status" value="1"/>
</dbReference>
<dbReference type="Pfam" id="PF04003">
    <property type="entry name" value="Utp12"/>
    <property type="match status" value="1"/>
</dbReference>
<dbReference type="InterPro" id="IPR019775">
    <property type="entry name" value="WD40_repeat_CS"/>
</dbReference>
<dbReference type="OrthoDB" id="407922at2759"/>
<dbReference type="InterPro" id="IPR001680">
    <property type="entry name" value="WD40_rpt"/>
</dbReference>
<dbReference type="PANTHER" id="PTHR19853">
    <property type="entry name" value="WD REPEAT CONTAINING PROTEIN 3 WDR3"/>
    <property type="match status" value="1"/>
</dbReference>
<dbReference type="SMART" id="SM00320">
    <property type="entry name" value="WD40"/>
    <property type="match status" value="12"/>
</dbReference>
<accession>A0A833VLW8</accession>
<dbReference type="PROSITE" id="PS00678">
    <property type="entry name" value="WD_REPEATS_1"/>
    <property type="match status" value="2"/>
</dbReference>
<feature type="region of interest" description="Disordered" evidence="7">
    <location>
        <begin position="712"/>
        <end position="734"/>
    </location>
</feature>
<dbReference type="InterPro" id="IPR015943">
    <property type="entry name" value="WD40/YVTN_repeat-like_dom_sf"/>
</dbReference>
<dbReference type="SUPFAM" id="SSF50978">
    <property type="entry name" value="WD40 repeat-like"/>
    <property type="match status" value="1"/>
</dbReference>
<dbReference type="GO" id="GO:0032040">
    <property type="term" value="C:small-subunit processome"/>
    <property type="evidence" value="ECO:0007669"/>
    <property type="project" value="TreeGrafter"/>
</dbReference>
<reference evidence="9" key="1">
    <citation type="submission" date="2020-01" db="EMBL/GenBank/DDBJ databases">
        <title>Genome sequence of Kobresia littledalei, the first chromosome-level genome in the family Cyperaceae.</title>
        <authorList>
            <person name="Qu G."/>
        </authorList>
    </citation>
    <scope>NUCLEOTIDE SEQUENCE</scope>
    <source>
        <strain evidence="9">C.B.Clarke</strain>
        <tissue evidence="9">Leaf</tissue>
    </source>
</reference>
<dbReference type="CDD" id="cd00200">
    <property type="entry name" value="WD40"/>
    <property type="match status" value="1"/>
</dbReference>
<feature type="repeat" description="WD" evidence="6">
    <location>
        <begin position="188"/>
        <end position="229"/>
    </location>
</feature>
<evidence type="ECO:0000256" key="3">
    <source>
        <dbReference type="ARBA" id="ARBA00022737"/>
    </source>
</evidence>
<feature type="repeat" description="WD" evidence="6">
    <location>
        <begin position="654"/>
        <end position="686"/>
    </location>
</feature>
<dbReference type="FunFam" id="2.130.10.10:FF:000157">
    <property type="entry name" value="WD repeat domain 3"/>
    <property type="match status" value="1"/>
</dbReference>
<feature type="repeat" description="WD" evidence="6">
    <location>
        <begin position="104"/>
        <end position="137"/>
    </location>
</feature>
<feature type="region of interest" description="Disordered" evidence="7">
    <location>
        <begin position="910"/>
        <end position="936"/>
    </location>
</feature>
<evidence type="ECO:0000256" key="4">
    <source>
        <dbReference type="ARBA" id="ARBA00023242"/>
    </source>
</evidence>
<comment type="caution">
    <text evidence="9">The sequence shown here is derived from an EMBL/GenBank/DDBJ whole genome shotgun (WGS) entry which is preliminary data.</text>
</comment>
<feature type="compositionally biased region" description="Basic residues" evidence="7">
    <location>
        <begin position="924"/>
        <end position="936"/>
    </location>
</feature>
<evidence type="ECO:0000256" key="1">
    <source>
        <dbReference type="ARBA" id="ARBA00004604"/>
    </source>
</evidence>
<evidence type="ECO:0000313" key="9">
    <source>
        <dbReference type="EMBL" id="KAF3328214.1"/>
    </source>
</evidence>
<evidence type="ECO:0000256" key="5">
    <source>
        <dbReference type="ARBA" id="ARBA00038229"/>
    </source>
</evidence>
<feature type="repeat" description="WD" evidence="6">
    <location>
        <begin position="146"/>
        <end position="187"/>
    </location>
</feature>
<dbReference type="GO" id="GO:0034388">
    <property type="term" value="C:Pwp2p-containing subcomplex of 90S preribosome"/>
    <property type="evidence" value="ECO:0007669"/>
    <property type="project" value="TreeGrafter"/>
</dbReference>
<evidence type="ECO:0000256" key="7">
    <source>
        <dbReference type="SAM" id="MobiDB-lite"/>
    </source>
</evidence>
<name>A0A833VLW8_9POAL</name>
<feature type="repeat" description="WD" evidence="6">
    <location>
        <begin position="387"/>
        <end position="427"/>
    </location>
</feature>
<feature type="region of interest" description="Disordered" evidence="7">
    <location>
        <begin position="288"/>
        <end position="314"/>
    </location>
</feature>
<dbReference type="InterPro" id="IPR051570">
    <property type="entry name" value="TBC1_cilium_biogenesis"/>
</dbReference>
<sequence>MVKAYLRYEPAVAFGVIASPDGNITYDPSGRHLLAPALEKISLWDLKKGLSTKTFAPSAARASHTLGVTSVASSSSPSTSIASGHADGSIRLWDCERGTCEATLNGHKSAVTVLRYNPAGSLLASGSKDCDIILWDVIGEAGVFRLRGHRDQVTDLTFIDSGKKLVTCSKDKFLRVWDLETQHCLQIVGGHRSEIWSLDVDPNGRFLVSGSADSELRFYHVRHEAGEETENWSKWDVLKPFGEIQQQGKDRVATVRFNSSGSLLACQVAGRTVEIYRVLDETEALRKAKRRVNRKKKKDKSSAKESTEGDPNGTIVDPVPSIEVTVSDVFKVLHVLRATKKIVSIAFSPLPPPRGSFASLSLSLSNNMLETYSIDSDKASKLYSIELPGHRSVIRSVTLNPEGNLLLSTSHNAVKIWNPSTGVCLRTIESGYGLCSAFVPGNRYALVGTRTGSLEILDVGSGTTIEVVEAHTGQIKSIVPIPDEDGSVSGNGFVTGADDNDVKFWEYQLSQRSSNDPKQLSVTNVRTLKMDDSVVSVCVSPDGKYVAVALLGDNKVKVFYLDTLKLFLSLHGHSLPVFCMDISSDGDLIVTGSADKTLKIWGLDFGDIHKTIFAHADSVMDVKFVKNTHYMFSVGKDRLIKYWDADKFELLLTLEGHHAEIWCLSVSSRGDFIVTGSHDRSIRRWDRTEEPFFLEEEKEKRLEEMFESDLDNADNRYAPPESVPEEGSVGVPGKKTKETITATDAIIDALDIAEEETKRIEQQKEEERNGKGGVFQPNVLMRGMSPSDYVLHSVSSVPTNDLEQTLLALPFSDALKLMSFLKEWARILNQVELATRVCALLLQIHHNQLSATPSARFLLSTLTDIQLRVKGCQDTFGFNIAALGHLMELNLMRSDAPFRAAKAKVMEIRMRQSKRANPTQVSERKKKKRRKASAEA</sequence>
<keyword evidence="2 6" id="KW-0853">WD repeat</keyword>
<feature type="repeat" description="WD" evidence="6">
    <location>
        <begin position="61"/>
        <end position="103"/>
    </location>
</feature>
<keyword evidence="4" id="KW-0539">Nucleus</keyword>
<dbReference type="Proteomes" id="UP000623129">
    <property type="component" value="Unassembled WGS sequence"/>
</dbReference>
<feature type="repeat" description="WD" evidence="6">
    <location>
        <begin position="570"/>
        <end position="611"/>
    </location>
</feature>
<dbReference type="InterPro" id="IPR036322">
    <property type="entry name" value="WD40_repeat_dom_sf"/>
</dbReference>
<dbReference type="Gene3D" id="2.130.10.10">
    <property type="entry name" value="YVTN repeat-like/Quinoprotein amine dehydrogenase"/>
    <property type="match status" value="4"/>
</dbReference>
<comment type="subcellular location">
    <subcellularLocation>
        <location evidence="1">Nucleus</location>
        <location evidence="1">Nucleolus</location>
    </subcellularLocation>
</comment>
<proteinExistence type="inferred from homology"/>
<evidence type="ECO:0000259" key="8">
    <source>
        <dbReference type="Pfam" id="PF04003"/>
    </source>
</evidence>
<keyword evidence="10" id="KW-1185">Reference proteome</keyword>
<dbReference type="Pfam" id="PF25172">
    <property type="entry name" value="Beta-prop_WDR3_2nd"/>
    <property type="match status" value="1"/>
</dbReference>
<dbReference type="FunFam" id="2.130.10.10:FF:001298">
    <property type="entry name" value="WD repeat-containing protein 3 isoform A"/>
    <property type="match status" value="1"/>
</dbReference>
<feature type="domain" description="Small-subunit processome Utp12" evidence="8">
    <location>
        <begin position="787"/>
        <end position="886"/>
    </location>
</feature>
<dbReference type="InterPro" id="IPR020472">
    <property type="entry name" value="WD40_PAC1"/>
</dbReference>
<evidence type="ECO:0000256" key="2">
    <source>
        <dbReference type="ARBA" id="ARBA00022574"/>
    </source>
</evidence>
<dbReference type="EMBL" id="SWLB01000016">
    <property type="protein sequence ID" value="KAF3328214.1"/>
    <property type="molecule type" value="Genomic_DNA"/>
</dbReference>
<dbReference type="InterPro" id="IPR011047">
    <property type="entry name" value="Quinoprotein_ADH-like_sf"/>
</dbReference>
<dbReference type="SUPFAM" id="SSF50998">
    <property type="entry name" value="Quinoprotein alcohol dehydrogenase-like"/>
    <property type="match status" value="1"/>
</dbReference>
<gene>
    <name evidence="9" type="ORF">FCM35_KLT06820</name>
</gene>
<dbReference type="Pfam" id="PF25173">
    <property type="entry name" value="Beta-prop_WDR3_1st"/>
    <property type="match status" value="1"/>
</dbReference>
<protein>
    <submittedName>
        <fullName evidence="9">WD repeat-containing protein 3</fullName>
    </submittedName>
</protein>
<dbReference type="InterPro" id="IPR007148">
    <property type="entry name" value="SSU_processome_Utp12"/>
</dbReference>
<dbReference type="AlphaFoldDB" id="A0A833VLW8"/>